<sequence>MSTPPGLKKPKMEREEESNGEADNENGEEKLMWEEREEALVALIEHRTKEVEHLRQRLSYYKSQLHNPSDLSAVVEWLRFAHEWSPMQRDTWNLFQLLLFWYHGQMRIRCVNREHNGNNILSFYR</sequence>
<accession>A0ABC8UDZ1</accession>
<name>A0ABC8UDZ1_9AQUA</name>
<feature type="region of interest" description="Disordered" evidence="1">
    <location>
        <begin position="1"/>
        <end position="31"/>
    </location>
</feature>
<comment type="caution">
    <text evidence="2">The sequence shown here is derived from an EMBL/GenBank/DDBJ whole genome shotgun (WGS) entry which is preliminary data.</text>
</comment>
<dbReference type="AlphaFoldDB" id="A0ABC8UDZ1"/>
<feature type="compositionally biased region" description="Acidic residues" evidence="1">
    <location>
        <begin position="15"/>
        <end position="26"/>
    </location>
</feature>
<proteinExistence type="predicted"/>
<keyword evidence="3" id="KW-1185">Reference proteome</keyword>
<evidence type="ECO:0000313" key="2">
    <source>
        <dbReference type="EMBL" id="CAK9177496.1"/>
    </source>
</evidence>
<protein>
    <submittedName>
        <fullName evidence="2">Uncharacterized protein</fullName>
    </submittedName>
</protein>
<gene>
    <name evidence="2" type="ORF">ILEXP_LOCUS47384</name>
</gene>
<dbReference type="Proteomes" id="UP001642360">
    <property type="component" value="Unassembled WGS sequence"/>
</dbReference>
<dbReference type="EMBL" id="CAUOFW020007057">
    <property type="protein sequence ID" value="CAK9177496.1"/>
    <property type="molecule type" value="Genomic_DNA"/>
</dbReference>
<organism evidence="2 3">
    <name type="scientific">Ilex paraguariensis</name>
    <name type="common">yerba mate</name>
    <dbReference type="NCBI Taxonomy" id="185542"/>
    <lineage>
        <taxon>Eukaryota</taxon>
        <taxon>Viridiplantae</taxon>
        <taxon>Streptophyta</taxon>
        <taxon>Embryophyta</taxon>
        <taxon>Tracheophyta</taxon>
        <taxon>Spermatophyta</taxon>
        <taxon>Magnoliopsida</taxon>
        <taxon>eudicotyledons</taxon>
        <taxon>Gunneridae</taxon>
        <taxon>Pentapetalae</taxon>
        <taxon>asterids</taxon>
        <taxon>campanulids</taxon>
        <taxon>Aquifoliales</taxon>
        <taxon>Aquifoliaceae</taxon>
        <taxon>Ilex</taxon>
    </lineage>
</organism>
<evidence type="ECO:0000256" key="1">
    <source>
        <dbReference type="SAM" id="MobiDB-lite"/>
    </source>
</evidence>
<evidence type="ECO:0000313" key="3">
    <source>
        <dbReference type="Proteomes" id="UP001642360"/>
    </source>
</evidence>
<reference evidence="2 3" key="1">
    <citation type="submission" date="2024-02" db="EMBL/GenBank/DDBJ databases">
        <authorList>
            <person name="Vignale AGUSTIN F."/>
            <person name="Sosa J E."/>
            <person name="Modenutti C."/>
        </authorList>
    </citation>
    <scope>NUCLEOTIDE SEQUENCE [LARGE SCALE GENOMIC DNA]</scope>
</reference>